<dbReference type="AlphaFoldDB" id="A0A7X1E910"/>
<dbReference type="InterPro" id="IPR001173">
    <property type="entry name" value="Glyco_trans_2-like"/>
</dbReference>
<keyword evidence="3 5" id="KW-0808">Transferase</keyword>
<proteinExistence type="inferred from homology"/>
<name>A0A7X1E910_9BACT</name>
<evidence type="ECO:0000256" key="2">
    <source>
        <dbReference type="ARBA" id="ARBA00022676"/>
    </source>
</evidence>
<dbReference type="Gene3D" id="3.90.550.10">
    <property type="entry name" value="Spore Coat Polysaccharide Biosynthesis Protein SpsA, Chain A"/>
    <property type="match status" value="1"/>
</dbReference>
<feature type="domain" description="Glycosyltransferase 2-like" evidence="4">
    <location>
        <begin position="15"/>
        <end position="141"/>
    </location>
</feature>
<protein>
    <submittedName>
        <fullName evidence="5">Glycosyltransferase</fullName>
    </submittedName>
</protein>
<dbReference type="PANTHER" id="PTHR43179:SF12">
    <property type="entry name" value="GALACTOFURANOSYLTRANSFERASE GLFT2"/>
    <property type="match status" value="1"/>
</dbReference>
<dbReference type="RefSeq" id="WP_185660574.1">
    <property type="nucleotide sequence ID" value="NZ_CAWPOO010000012.1"/>
</dbReference>
<keyword evidence="6" id="KW-1185">Reference proteome</keyword>
<accession>A0A7X1E910</accession>
<dbReference type="InterPro" id="IPR029044">
    <property type="entry name" value="Nucleotide-diphossugar_trans"/>
</dbReference>
<sequence length="300" mass="34953">MYPCERRSELLDKLTIGISAYNNWPGLKLTLQKLVEVGLGDVKMVIVDDGSKKPIDFDLSEFPMDIVFKRYEESRGCVFQRNNIGSMVETDYYLSIDDDAYPVNGDICDVIESMEKDLDISVMALDVRGPKDSFELHVDAYELREVRYFVLCGCLIRTDHFKKSGGFQNPDELGWIYNEELDYSIRCWRDGHKIVLDRRFVLVHDRELVDGEDSYKSNCYARGLGYLHGRYFTGAVSLYKFLKMPFMLALSCRTRPFWLSSLGAFIKSYRVGVEHRTRDSRIFRGKDLWKWDRLDLPPFA</sequence>
<reference evidence="5 6" key="1">
    <citation type="submission" date="2020-07" db="EMBL/GenBank/DDBJ databases">
        <authorList>
            <person name="Feng X."/>
        </authorList>
    </citation>
    <scope>NUCLEOTIDE SEQUENCE [LARGE SCALE GENOMIC DNA]</scope>
    <source>
        <strain evidence="5 6">JCM23202</strain>
    </source>
</reference>
<evidence type="ECO:0000256" key="1">
    <source>
        <dbReference type="ARBA" id="ARBA00006739"/>
    </source>
</evidence>
<dbReference type="Pfam" id="PF00535">
    <property type="entry name" value="Glycos_transf_2"/>
    <property type="match status" value="1"/>
</dbReference>
<dbReference type="Proteomes" id="UP000526501">
    <property type="component" value="Unassembled WGS sequence"/>
</dbReference>
<evidence type="ECO:0000259" key="4">
    <source>
        <dbReference type="Pfam" id="PF00535"/>
    </source>
</evidence>
<evidence type="ECO:0000313" key="5">
    <source>
        <dbReference type="EMBL" id="MBC2606708.1"/>
    </source>
</evidence>
<gene>
    <name evidence="5" type="ORF">H5P27_11710</name>
</gene>
<organism evidence="5 6">
    <name type="scientific">Pelagicoccus albus</name>
    <dbReference type="NCBI Taxonomy" id="415222"/>
    <lineage>
        <taxon>Bacteria</taxon>
        <taxon>Pseudomonadati</taxon>
        <taxon>Verrucomicrobiota</taxon>
        <taxon>Opitutia</taxon>
        <taxon>Puniceicoccales</taxon>
        <taxon>Pelagicoccaceae</taxon>
        <taxon>Pelagicoccus</taxon>
    </lineage>
</organism>
<dbReference type="EMBL" id="JACHVC010000012">
    <property type="protein sequence ID" value="MBC2606708.1"/>
    <property type="molecule type" value="Genomic_DNA"/>
</dbReference>
<keyword evidence="2" id="KW-0328">Glycosyltransferase</keyword>
<dbReference type="SUPFAM" id="SSF53448">
    <property type="entry name" value="Nucleotide-diphospho-sugar transferases"/>
    <property type="match status" value="1"/>
</dbReference>
<dbReference type="PANTHER" id="PTHR43179">
    <property type="entry name" value="RHAMNOSYLTRANSFERASE WBBL"/>
    <property type="match status" value="1"/>
</dbReference>
<comment type="caution">
    <text evidence="5">The sequence shown here is derived from an EMBL/GenBank/DDBJ whole genome shotgun (WGS) entry which is preliminary data.</text>
</comment>
<evidence type="ECO:0000313" key="6">
    <source>
        <dbReference type="Proteomes" id="UP000526501"/>
    </source>
</evidence>
<dbReference type="GO" id="GO:0016757">
    <property type="term" value="F:glycosyltransferase activity"/>
    <property type="evidence" value="ECO:0007669"/>
    <property type="project" value="UniProtKB-KW"/>
</dbReference>
<comment type="similarity">
    <text evidence="1">Belongs to the glycosyltransferase 2 family.</text>
</comment>
<evidence type="ECO:0000256" key="3">
    <source>
        <dbReference type="ARBA" id="ARBA00022679"/>
    </source>
</evidence>